<evidence type="ECO:0000256" key="17">
    <source>
        <dbReference type="RuleBase" id="RU361271"/>
    </source>
</evidence>
<dbReference type="Gene3D" id="3.30.200.20">
    <property type="entry name" value="Phosphorylase Kinase, domain 1"/>
    <property type="match status" value="1"/>
</dbReference>
<dbReference type="EC" id="2.7.11.30" evidence="17"/>
<evidence type="ECO:0000256" key="11">
    <source>
        <dbReference type="ARBA" id="ARBA00023136"/>
    </source>
</evidence>
<dbReference type="InterPro" id="IPR017441">
    <property type="entry name" value="Protein_kinase_ATP_BS"/>
</dbReference>
<dbReference type="CDD" id="cd14054">
    <property type="entry name" value="STKc_BMPR2_AMHR2"/>
    <property type="match status" value="1"/>
</dbReference>
<dbReference type="InterPro" id="IPR000333">
    <property type="entry name" value="TGFB_receptor"/>
</dbReference>
<feature type="compositionally biased region" description="Low complexity" evidence="18">
    <location>
        <begin position="631"/>
        <end position="648"/>
    </location>
</feature>
<dbReference type="GO" id="GO:0005886">
    <property type="term" value="C:plasma membrane"/>
    <property type="evidence" value="ECO:0007669"/>
    <property type="project" value="TreeGrafter"/>
</dbReference>
<dbReference type="InterPro" id="IPR000472">
    <property type="entry name" value="Activin_recp"/>
</dbReference>
<gene>
    <name evidence="20" type="primary">BMPR2</name>
    <name evidence="20" type="ORF">CDAR_82511</name>
</gene>
<dbReference type="PROSITE" id="PS50011">
    <property type="entry name" value="PROTEIN_KINASE_DOM"/>
    <property type="match status" value="1"/>
</dbReference>
<dbReference type="PANTHER" id="PTHR23255:SF100">
    <property type="entry name" value="RECEPTOR PROTEIN SERINE_THREONINE KINASE"/>
    <property type="match status" value="1"/>
</dbReference>
<keyword evidence="6" id="KW-0732">Signal</keyword>
<keyword evidence="3 17" id="KW-0723">Serine/threonine-protein kinase</keyword>
<evidence type="ECO:0000256" key="3">
    <source>
        <dbReference type="ARBA" id="ARBA00022527"/>
    </source>
</evidence>
<dbReference type="Gene3D" id="1.10.510.10">
    <property type="entry name" value="Transferase(Phosphotransferase) domain 1"/>
    <property type="match status" value="1"/>
</dbReference>
<evidence type="ECO:0000256" key="14">
    <source>
        <dbReference type="ARBA" id="ARBA00047681"/>
    </source>
</evidence>
<keyword evidence="17" id="KW-0460">Magnesium</keyword>
<keyword evidence="12 17" id="KW-0675">Receptor</keyword>
<dbReference type="Pfam" id="PF01064">
    <property type="entry name" value="Activin_recp"/>
    <property type="match status" value="1"/>
</dbReference>
<dbReference type="FunFam" id="1.10.510.10:FF:000487">
    <property type="entry name" value="Anti-Muellerian hormone type-2 receptor"/>
    <property type="match status" value="1"/>
</dbReference>
<evidence type="ECO:0000256" key="8">
    <source>
        <dbReference type="ARBA" id="ARBA00022777"/>
    </source>
</evidence>
<dbReference type="GO" id="GO:0030509">
    <property type="term" value="P:BMP signaling pathway"/>
    <property type="evidence" value="ECO:0007669"/>
    <property type="project" value="TreeGrafter"/>
</dbReference>
<evidence type="ECO:0000259" key="19">
    <source>
        <dbReference type="PROSITE" id="PS50011"/>
    </source>
</evidence>
<evidence type="ECO:0000256" key="16">
    <source>
        <dbReference type="PROSITE-ProRule" id="PRU10141"/>
    </source>
</evidence>
<feature type="domain" description="Protein kinase" evidence="19">
    <location>
        <begin position="229"/>
        <end position="535"/>
    </location>
</feature>
<dbReference type="PRINTS" id="PR00653">
    <property type="entry name" value="ACTIVIN2R"/>
</dbReference>
<dbReference type="Gene3D" id="2.10.60.10">
    <property type="entry name" value="CD59"/>
    <property type="match status" value="1"/>
</dbReference>
<dbReference type="SUPFAM" id="SSF56112">
    <property type="entry name" value="Protein kinase-like (PK-like)"/>
    <property type="match status" value="1"/>
</dbReference>
<dbReference type="SUPFAM" id="SSF57302">
    <property type="entry name" value="Snake toxin-like"/>
    <property type="match status" value="1"/>
</dbReference>
<comment type="caution">
    <text evidence="20">The sequence shown here is derived from an EMBL/GenBank/DDBJ whole genome shotgun (WGS) entry which is preliminary data.</text>
</comment>
<proteinExistence type="inferred from homology"/>
<feature type="binding site" evidence="16">
    <location>
        <position position="256"/>
    </location>
    <ligand>
        <name>ATP</name>
        <dbReference type="ChEBI" id="CHEBI:30616"/>
    </ligand>
</feature>
<name>A0AAV4UN41_9ARAC</name>
<keyword evidence="17" id="KW-0479">Metal-binding</keyword>
<keyword evidence="7 16" id="KW-0547">Nucleotide-binding</keyword>
<dbReference type="Proteomes" id="UP001054837">
    <property type="component" value="Unassembled WGS sequence"/>
</dbReference>
<comment type="subcellular location">
    <subcellularLocation>
        <location evidence="1 17">Membrane</location>
        <topology evidence="1 17">Single-pass type I membrane protein</topology>
    </subcellularLocation>
</comment>
<dbReference type="PROSITE" id="PS00107">
    <property type="entry name" value="PROTEIN_KINASE_ATP"/>
    <property type="match status" value="1"/>
</dbReference>
<dbReference type="GO" id="GO:0005024">
    <property type="term" value="F:transforming growth factor beta receptor activity"/>
    <property type="evidence" value="ECO:0007669"/>
    <property type="project" value="TreeGrafter"/>
</dbReference>
<feature type="transmembrane region" description="Helical" evidence="17">
    <location>
        <begin position="174"/>
        <end position="197"/>
    </location>
</feature>
<keyword evidence="9 16" id="KW-0067">ATP-binding</keyword>
<evidence type="ECO:0000256" key="9">
    <source>
        <dbReference type="ARBA" id="ARBA00022840"/>
    </source>
</evidence>
<evidence type="ECO:0000256" key="5">
    <source>
        <dbReference type="ARBA" id="ARBA00022692"/>
    </source>
</evidence>
<comment type="catalytic activity">
    <reaction evidence="15 17">
        <text>L-threonyl-[receptor-protein] + ATP = O-phospho-L-threonyl-[receptor-protein] + ADP + H(+)</text>
        <dbReference type="Rhea" id="RHEA:44880"/>
        <dbReference type="Rhea" id="RHEA-COMP:11024"/>
        <dbReference type="Rhea" id="RHEA-COMP:11025"/>
        <dbReference type="ChEBI" id="CHEBI:15378"/>
        <dbReference type="ChEBI" id="CHEBI:30013"/>
        <dbReference type="ChEBI" id="CHEBI:30616"/>
        <dbReference type="ChEBI" id="CHEBI:61977"/>
        <dbReference type="ChEBI" id="CHEBI:456216"/>
        <dbReference type="EC" id="2.7.11.30"/>
    </reaction>
</comment>
<dbReference type="CDD" id="cd23618">
    <property type="entry name" value="TFP_LU_ECD_Wit"/>
    <property type="match status" value="1"/>
</dbReference>
<keyword evidence="11 17" id="KW-0472">Membrane</keyword>
<feature type="compositionally biased region" description="Polar residues" evidence="18">
    <location>
        <begin position="613"/>
        <end position="630"/>
    </location>
</feature>
<keyword evidence="17" id="KW-0464">Manganese</keyword>
<evidence type="ECO:0000256" key="10">
    <source>
        <dbReference type="ARBA" id="ARBA00022989"/>
    </source>
</evidence>
<protein>
    <recommendedName>
        <fullName evidence="17">Serine/threonine-protein kinase receptor</fullName>
        <ecNumber evidence="17">2.7.11.30</ecNumber>
    </recommendedName>
</protein>
<dbReference type="InterPro" id="IPR045860">
    <property type="entry name" value="Snake_toxin-like_sf"/>
</dbReference>
<evidence type="ECO:0000256" key="1">
    <source>
        <dbReference type="ARBA" id="ARBA00004479"/>
    </source>
</evidence>
<keyword evidence="13" id="KW-0325">Glycoprotein</keyword>
<evidence type="ECO:0000256" key="15">
    <source>
        <dbReference type="ARBA" id="ARBA00048773"/>
    </source>
</evidence>
<evidence type="ECO:0000256" key="6">
    <source>
        <dbReference type="ARBA" id="ARBA00022729"/>
    </source>
</evidence>
<evidence type="ECO:0000313" key="20">
    <source>
        <dbReference type="EMBL" id="GIY59241.1"/>
    </source>
</evidence>
<comment type="cofactor">
    <cofactor evidence="17">
        <name>Mg(2+)</name>
        <dbReference type="ChEBI" id="CHEBI:18420"/>
    </cofactor>
    <cofactor evidence="17">
        <name>Mn(2+)</name>
        <dbReference type="ChEBI" id="CHEBI:29035"/>
    </cofactor>
</comment>
<keyword evidence="21" id="KW-1185">Reference proteome</keyword>
<dbReference type="PANTHER" id="PTHR23255">
    <property type="entry name" value="TRANSFORMING GROWTH FACTOR-BETA RECEPTOR TYPE I AND II"/>
    <property type="match status" value="1"/>
</dbReference>
<accession>A0AAV4UN41</accession>
<evidence type="ECO:0000256" key="4">
    <source>
        <dbReference type="ARBA" id="ARBA00022679"/>
    </source>
</evidence>
<keyword evidence="8 17" id="KW-0418">Kinase</keyword>
<comment type="similarity">
    <text evidence="2 17">Belongs to the protein kinase superfamily. TKL Ser/Thr protein kinase family. TGFB receptor subfamily.</text>
</comment>
<keyword evidence="4 17" id="KW-0808">Transferase</keyword>
<evidence type="ECO:0000256" key="12">
    <source>
        <dbReference type="ARBA" id="ARBA00023170"/>
    </source>
</evidence>
<dbReference type="Pfam" id="PF00069">
    <property type="entry name" value="Pkinase"/>
    <property type="match status" value="1"/>
</dbReference>
<feature type="region of interest" description="Disordered" evidence="18">
    <location>
        <begin position="613"/>
        <end position="652"/>
    </location>
</feature>
<evidence type="ECO:0000313" key="21">
    <source>
        <dbReference type="Proteomes" id="UP001054837"/>
    </source>
</evidence>
<keyword evidence="10 17" id="KW-1133">Transmembrane helix</keyword>
<evidence type="ECO:0000256" key="2">
    <source>
        <dbReference type="ARBA" id="ARBA00009605"/>
    </source>
</evidence>
<evidence type="ECO:0000256" key="13">
    <source>
        <dbReference type="ARBA" id="ARBA00023180"/>
    </source>
</evidence>
<comment type="catalytic activity">
    <reaction evidence="14">
        <text>L-seryl-[receptor-protein] + ATP = O-phospho-L-seryl-[receptor-protein] + ADP + H(+)</text>
        <dbReference type="Rhea" id="RHEA:18673"/>
        <dbReference type="Rhea" id="RHEA-COMP:11022"/>
        <dbReference type="Rhea" id="RHEA-COMP:11023"/>
        <dbReference type="ChEBI" id="CHEBI:15378"/>
        <dbReference type="ChEBI" id="CHEBI:29999"/>
        <dbReference type="ChEBI" id="CHEBI:30616"/>
        <dbReference type="ChEBI" id="CHEBI:83421"/>
        <dbReference type="ChEBI" id="CHEBI:456216"/>
        <dbReference type="EC" id="2.7.11.30"/>
    </reaction>
</comment>
<evidence type="ECO:0000256" key="7">
    <source>
        <dbReference type="ARBA" id="ARBA00022741"/>
    </source>
</evidence>
<reference evidence="20 21" key="1">
    <citation type="submission" date="2021-06" db="EMBL/GenBank/DDBJ databases">
        <title>Caerostris darwini draft genome.</title>
        <authorList>
            <person name="Kono N."/>
            <person name="Arakawa K."/>
        </authorList>
    </citation>
    <scope>NUCLEOTIDE SEQUENCE [LARGE SCALE GENOMIC DNA]</scope>
</reference>
<evidence type="ECO:0000256" key="18">
    <source>
        <dbReference type="SAM" id="MobiDB-lite"/>
    </source>
</evidence>
<keyword evidence="5 17" id="KW-0812">Transmembrane</keyword>
<dbReference type="GO" id="GO:0005524">
    <property type="term" value="F:ATP binding"/>
    <property type="evidence" value="ECO:0007669"/>
    <property type="project" value="UniProtKB-UniRule"/>
</dbReference>
<dbReference type="InterPro" id="IPR000719">
    <property type="entry name" value="Prot_kinase_dom"/>
</dbReference>
<dbReference type="GO" id="GO:0043235">
    <property type="term" value="C:receptor complex"/>
    <property type="evidence" value="ECO:0007669"/>
    <property type="project" value="TreeGrafter"/>
</dbReference>
<dbReference type="InterPro" id="IPR011009">
    <property type="entry name" value="Kinase-like_dom_sf"/>
</dbReference>
<dbReference type="GO" id="GO:0046872">
    <property type="term" value="F:metal ion binding"/>
    <property type="evidence" value="ECO:0007669"/>
    <property type="project" value="UniProtKB-KW"/>
</dbReference>
<sequence>MVFVRIRFYGKEKKLALKSAWTLKLTIQIQGIDASEETYCAYSKKDTVKISLADTSSYDDGDAEPFLTGELLNGNTTEKCPTTEFCYALWQEDYTNKNATVIVAQGCWSAAEFDCKEDACVSTKKPQKAVNNTTTKFCCCKGDMCNVNVSDGFFPPEENETPPRLVEHASVNRFNIAMIVLGATMLVLAPVLAFIAWRLCASSPKPSPDSVHLMEPPLPPSPTFNIDNLKIAENVGRGRYGRVHRGTLLNQSVAVKLFSSQHRQNYLNERYIYCLPFMDHPCLPKLIGAEERTIDERPEYLLVLSYAPNGCLQDYLTNNIIDWNTFCKMAISITQGLAHLHSEIRKDDKLKMCIAHRDMTSRNIIIKADTSCMLCDFGFAICICGSKYYLNGEEQIAESTSLMDVGTLRYMAPEVLEGAVNLRDCESSLKQIDVYALGLILWELATRCSDLFQGVDVPEYKAPFVAEIGNHPSMEQLQHLVVKRKARPLFPDIWKDTNPAIRALKETIEDCWDQDAEARLTALCVGERLSDLPVTWERYKAGSTIQGVSPTINPTSADVHTTSNIIQTSSNGWFRGSTFEMPVMRSNTDTLSPTNWGVDSRYSGDFSMSENTAETSITMSPTELTPRSCPSNSSSNGNNLKNLSTNNNITPGLKVTVPLQPYQGKNPTMERNLIMEPIEDVTISGNSLVEKADKFSTRNNSSNSFNFETDLFNTLQTNEASESNALVPNDVLSHSTRAVNPIPYVQNAVHIVSTMPKQPNVPGNGHSLQMANGHSVMRDAKNVKKSGGIVGGFKNFFKFPKGSSSTEPNTSTIETATIPKAIEPPTVIVPKLPNGHNTVPKPLGISNLSKTQSMDTEVYIMDPNDEFSMTQTVVRPVANRQVYSQTVPVDNADNIESDRNKKYPFQNGFVQSQTHPQLCTDNNPKMKRPNTLPIAKLEGTNKTVVSSPNPVKISPAIESYVNNIGSLAKGNAEESTGVPSSNEVKNPRFSLYDDRIMTVNTRSYQQIQNTPCKLGSPHISASVPLSIDSLCESEVTNFHNTYQLSGSQPRINDNQ</sequence>
<dbReference type="EMBL" id="BPLQ01011635">
    <property type="protein sequence ID" value="GIY59241.1"/>
    <property type="molecule type" value="Genomic_DNA"/>
</dbReference>
<dbReference type="AlphaFoldDB" id="A0AAV4UN41"/>
<organism evidence="20 21">
    <name type="scientific">Caerostris darwini</name>
    <dbReference type="NCBI Taxonomy" id="1538125"/>
    <lineage>
        <taxon>Eukaryota</taxon>
        <taxon>Metazoa</taxon>
        <taxon>Ecdysozoa</taxon>
        <taxon>Arthropoda</taxon>
        <taxon>Chelicerata</taxon>
        <taxon>Arachnida</taxon>
        <taxon>Araneae</taxon>
        <taxon>Araneomorphae</taxon>
        <taxon>Entelegynae</taxon>
        <taxon>Araneoidea</taxon>
        <taxon>Araneidae</taxon>
        <taxon>Caerostris</taxon>
    </lineage>
</organism>